<dbReference type="PANTHER" id="PTHR48207:SF3">
    <property type="entry name" value="SUCCINATE--HYDROXYMETHYLGLUTARATE COA-TRANSFERASE"/>
    <property type="match status" value="1"/>
</dbReference>
<dbReference type="InterPro" id="IPR003673">
    <property type="entry name" value="CoA-Trfase_fam_III"/>
</dbReference>
<dbReference type="Gene3D" id="3.40.50.10540">
    <property type="entry name" value="Crotonobetainyl-coa:carnitine coa-transferase, domain 1"/>
    <property type="match status" value="1"/>
</dbReference>
<accession>A0A144M7J1</accession>
<reference evidence="4" key="1">
    <citation type="submission" date="2016-03" db="EMBL/GenBank/DDBJ databases">
        <authorList>
            <person name="Ploux O."/>
        </authorList>
    </citation>
    <scope>NUCLEOTIDE SEQUENCE [LARGE SCALE GENOMIC DNA]</scope>
    <source>
        <strain evidence="4">BS258</strain>
    </source>
</reference>
<sequence>MSAGALAGITVIDLSRILGGPYCTQILADHGAEVIKVEPPAGDDTRTWGPPFVAPEVSSYFAGINRNKRMMTLDLRTAEGQETLHGLLAGADVLVENFKTGTLSKWGLDPVADIPDRYPHLVHASITGFGDDGPLGGRPGYDAIIQAMSGLMSVNGDESTGPMRIGMPAVDMVTGLNAAIGVLMALQERVTSGRGQRVETTLFDCGISVMHPHLPNFFGGGAVPELSGNDHPNIAPYSAFATGAGQVFITAGNDGQFAKLVDHLGAPGLARDPRFVDNAARLGNRDALRVELEALMVSTSAEALSEEFMSIGVPAGPILDAAEVVEHPHTAHREMVVEMGDGYRGVASPIKLARTPASYRISPVQPVAEVAGGDDGEGQYGAEVEGHPHAAVEESARI</sequence>
<dbReference type="Gene3D" id="3.30.1540.10">
    <property type="entry name" value="formyl-coa transferase, domain 3"/>
    <property type="match status" value="1"/>
</dbReference>
<dbReference type="PANTHER" id="PTHR48207">
    <property type="entry name" value="SUCCINATE--HYDROXYMETHYLGLUTARATE COA-TRANSFERASE"/>
    <property type="match status" value="1"/>
</dbReference>
<feature type="compositionally biased region" description="Basic and acidic residues" evidence="2">
    <location>
        <begin position="384"/>
        <end position="398"/>
    </location>
</feature>
<dbReference type="EMBL" id="CP014869">
    <property type="protein sequence ID" value="AMT92758.1"/>
    <property type="molecule type" value="Genomic_DNA"/>
</dbReference>
<evidence type="ECO:0000256" key="1">
    <source>
        <dbReference type="ARBA" id="ARBA00022679"/>
    </source>
</evidence>
<dbReference type="GO" id="GO:0008410">
    <property type="term" value="F:CoA-transferase activity"/>
    <property type="evidence" value="ECO:0007669"/>
    <property type="project" value="TreeGrafter"/>
</dbReference>
<dbReference type="InterPro" id="IPR023606">
    <property type="entry name" value="CoA-Trfase_III_dom_1_sf"/>
</dbReference>
<gene>
    <name evidence="3" type="ORF">A2T55_02225</name>
</gene>
<dbReference type="Pfam" id="PF02515">
    <property type="entry name" value="CoA_transf_3"/>
    <property type="match status" value="1"/>
</dbReference>
<evidence type="ECO:0000313" key="4">
    <source>
        <dbReference type="Proteomes" id="UP000075950"/>
    </source>
</evidence>
<dbReference type="SUPFAM" id="SSF89796">
    <property type="entry name" value="CoA-transferase family III (CaiB/BaiF)"/>
    <property type="match status" value="1"/>
</dbReference>
<name>A0A144M7J1_BRELN</name>
<organism evidence="3 4">
    <name type="scientific">Brevibacterium linens</name>
    <dbReference type="NCBI Taxonomy" id="1703"/>
    <lineage>
        <taxon>Bacteria</taxon>
        <taxon>Bacillati</taxon>
        <taxon>Actinomycetota</taxon>
        <taxon>Actinomycetes</taxon>
        <taxon>Micrococcales</taxon>
        <taxon>Brevibacteriaceae</taxon>
        <taxon>Brevibacterium</taxon>
    </lineage>
</organism>
<keyword evidence="1" id="KW-0808">Transferase</keyword>
<evidence type="ECO:0000256" key="2">
    <source>
        <dbReference type="SAM" id="MobiDB-lite"/>
    </source>
</evidence>
<dbReference type="InterPro" id="IPR050483">
    <property type="entry name" value="CoA-transferase_III_domain"/>
</dbReference>
<dbReference type="RefSeq" id="WP_062860629.1">
    <property type="nucleotide sequence ID" value="NZ_CP014869.1"/>
</dbReference>
<evidence type="ECO:0000313" key="3">
    <source>
        <dbReference type="EMBL" id="AMT92758.1"/>
    </source>
</evidence>
<dbReference type="InterPro" id="IPR044855">
    <property type="entry name" value="CoA-Trfase_III_dom3_sf"/>
</dbReference>
<dbReference type="AlphaFoldDB" id="A0A144M7J1"/>
<proteinExistence type="predicted"/>
<dbReference type="KEGG" id="bly:A2T55_02225"/>
<dbReference type="Proteomes" id="UP000075950">
    <property type="component" value="Chromosome"/>
</dbReference>
<protein>
    <submittedName>
        <fullName evidence="3">Carnitine dehydratase</fullName>
    </submittedName>
</protein>
<feature type="region of interest" description="Disordered" evidence="2">
    <location>
        <begin position="371"/>
        <end position="398"/>
    </location>
</feature>